<comment type="caution">
    <text evidence="3">The sequence shown here is derived from an EMBL/GenBank/DDBJ whole genome shotgun (WGS) entry which is preliminary data.</text>
</comment>
<keyword evidence="2" id="KW-1133">Transmembrane helix</keyword>
<gene>
    <name evidence="3" type="ORF">QBC36DRAFT_296889</name>
</gene>
<dbReference type="Proteomes" id="UP001302321">
    <property type="component" value="Unassembled WGS sequence"/>
</dbReference>
<feature type="region of interest" description="Disordered" evidence="1">
    <location>
        <begin position="277"/>
        <end position="297"/>
    </location>
</feature>
<accession>A0AAN7ACE1</accession>
<feature type="region of interest" description="Disordered" evidence="1">
    <location>
        <begin position="184"/>
        <end position="216"/>
    </location>
</feature>
<protein>
    <submittedName>
        <fullName evidence="3">Uncharacterized protein</fullName>
    </submittedName>
</protein>
<reference evidence="3" key="2">
    <citation type="submission" date="2023-05" db="EMBL/GenBank/DDBJ databases">
        <authorList>
            <consortium name="Lawrence Berkeley National Laboratory"/>
            <person name="Steindorff A."/>
            <person name="Hensen N."/>
            <person name="Bonometti L."/>
            <person name="Westerberg I."/>
            <person name="Brannstrom I.O."/>
            <person name="Guillou S."/>
            <person name="Cros-Aarteil S."/>
            <person name="Calhoun S."/>
            <person name="Haridas S."/>
            <person name="Kuo A."/>
            <person name="Mondo S."/>
            <person name="Pangilinan J."/>
            <person name="Riley R."/>
            <person name="Labutti K."/>
            <person name="Andreopoulos B."/>
            <person name="Lipzen A."/>
            <person name="Chen C."/>
            <person name="Yanf M."/>
            <person name="Daum C."/>
            <person name="Ng V."/>
            <person name="Clum A."/>
            <person name="Ohm R."/>
            <person name="Martin F."/>
            <person name="Silar P."/>
            <person name="Natvig D."/>
            <person name="Lalanne C."/>
            <person name="Gautier V."/>
            <person name="Ament-Velasquez S.L."/>
            <person name="Kruys A."/>
            <person name="Hutchinson M.I."/>
            <person name="Powell A.J."/>
            <person name="Barry K."/>
            <person name="Miller A.N."/>
            <person name="Grigoriev I.V."/>
            <person name="Debuchy R."/>
            <person name="Gladieux P."/>
            <person name="Thoren M.H."/>
            <person name="Johannesson H."/>
        </authorList>
    </citation>
    <scope>NUCLEOTIDE SEQUENCE</scope>
    <source>
        <strain evidence="3">CBS 892.96</strain>
    </source>
</reference>
<evidence type="ECO:0000256" key="2">
    <source>
        <dbReference type="SAM" id="Phobius"/>
    </source>
</evidence>
<feature type="region of interest" description="Disordered" evidence="1">
    <location>
        <begin position="415"/>
        <end position="447"/>
    </location>
</feature>
<keyword evidence="2" id="KW-0812">Transmembrane</keyword>
<name>A0AAN7ACE1_9PEZI</name>
<evidence type="ECO:0000313" key="4">
    <source>
        <dbReference type="Proteomes" id="UP001302321"/>
    </source>
</evidence>
<keyword evidence="4" id="KW-1185">Reference proteome</keyword>
<dbReference type="EMBL" id="MU866088">
    <property type="protein sequence ID" value="KAK4181344.1"/>
    <property type="molecule type" value="Genomic_DNA"/>
</dbReference>
<organism evidence="3 4">
    <name type="scientific">Triangularia setosa</name>
    <dbReference type="NCBI Taxonomy" id="2587417"/>
    <lineage>
        <taxon>Eukaryota</taxon>
        <taxon>Fungi</taxon>
        <taxon>Dikarya</taxon>
        <taxon>Ascomycota</taxon>
        <taxon>Pezizomycotina</taxon>
        <taxon>Sordariomycetes</taxon>
        <taxon>Sordariomycetidae</taxon>
        <taxon>Sordariales</taxon>
        <taxon>Podosporaceae</taxon>
        <taxon>Triangularia</taxon>
    </lineage>
</organism>
<feature type="region of interest" description="Disordered" evidence="1">
    <location>
        <begin position="123"/>
        <end position="153"/>
    </location>
</feature>
<feature type="transmembrane region" description="Helical" evidence="2">
    <location>
        <begin position="980"/>
        <end position="1005"/>
    </location>
</feature>
<dbReference type="AlphaFoldDB" id="A0AAN7ACE1"/>
<feature type="region of interest" description="Disordered" evidence="1">
    <location>
        <begin position="692"/>
        <end position="718"/>
    </location>
</feature>
<sequence length="1009" mass="110589">MIGKDDPGVGTLPSKGHPPPEGSTAIVLPRSTPKRSTTPKGTLFTNLGEAHLAITARMAAKTAGQIVPTTPVNTPCESPIEPLDEPRPKNDLPLASHMDFVKSSHIVNGRCLTGYAPKVPIVGNNNEVPSQASSSPSPDPFPSSPYEEFNPDLDWVHGPGPEICSKRRPRETGSTVENIYRQYLPSEPSTAEPQSVTHSSPLIDKTHPWSLGSRHGDSNDDYYILAHSLTLSPPKLNHADDGINPGKLRRKLYDTVGDAPSVPLPDLPVAQRSTKYYPSTNSHIQGPDDPPTPSGISLSNTQVLLDRYSDDSQLAQHEGFSEEAVILEVSPDCGVDGAELEPSPRRAHEQLRQRLDRLHYACNAGPAEFSTGALTSESDEDPFKYDRKSYNVFLQPVREREVSLALHQLIGTESTTPLDENNNATNPFTSPTLFSKESGQGGLQSRNPYLNRLQSYKAPEVEDTWEGQDDPNEVKIPVQRPSSFAPALHPEPPAQNRDLTQNWRTGFYDDHFHQAQSEGGDWETVGTNVGGRFGSNLACASGTGLSGSQVIKVTGSSIADYSDCSSFGPSPYDAFTSTERILQHPTDDMNPTNQLFRNLKDTGRPVFLPKPRVHRVNGYPLDSVRHFTDATTTASGSTARSALLEKISARLRRNKEKQKRVNPFQVLPDSPVPQISDVYELENISPGHHAINKGAGASGLNKENRLTPPNQESSPIAKESPTLFSFPLITLQEAVKKQAIRRASGEDDMTLTTTRTRQDSSVLSSRATQRTTPPTPCTVKPQRYTPSTPCLAKPRPTHLRRPTGLGIPDTATTYPAYRIDKGFGGDERNLSVVSPLSSGNPAIYGRAVSPRSCRNLFGDVRANPRRNSTRSSCGFPVMLRRSTHKRKTIRGKRDMLRQPEDVPRPGPVVDPETAGAFVLSGDDAYISWDNQRKRRLFYYGALAMCVFPFLTLLIYHGAFDPLLVWWTKGEVCRMTRKQRHVVGIVGSTIAAVWLASIAVVITLLVNAKA</sequence>
<feature type="compositionally biased region" description="Polar residues" evidence="1">
    <location>
        <begin position="67"/>
        <end position="76"/>
    </location>
</feature>
<feature type="region of interest" description="Disordered" evidence="1">
    <location>
        <begin position="67"/>
        <end position="87"/>
    </location>
</feature>
<feature type="region of interest" description="Disordered" evidence="1">
    <location>
        <begin position="1"/>
        <end position="40"/>
    </location>
</feature>
<feature type="compositionally biased region" description="Polar residues" evidence="1">
    <location>
        <begin position="187"/>
        <end position="200"/>
    </location>
</feature>
<evidence type="ECO:0000313" key="3">
    <source>
        <dbReference type="EMBL" id="KAK4181344.1"/>
    </source>
</evidence>
<proteinExistence type="predicted"/>
<reference evidence="3" key="1">
    <citation type="journal article" date="2023" name="Mol. Phylogenet. Evol.">
        <title>Genome-scale phylogeny and comparative genomics of the fungal order Sordariales.</title>
        <authorList>
            <person name="Hensen N."/>
            <person name="Bonometti L."/>
            <person name="Westerberg I."/>
            <person name="Brannstrom I.O."/>
            <person name="Guillou S."/>
            <person name="Cros-Aarteil S."/>
            <person name="Calhoun S."/>
            <person name="Haridas S."/>
            <person name="Kuo A."/>
            <person name="Mondo S."/>
            <person name="Pangilinan J."/>
            <person name="Riley R."/>
            <person name="LaButti K."/>
            <person name="Andreopoulos B."/>
            <person name="Lipzen A."/>
            <person name="Chen C."/>
            <person name="Yan M."/>
            <person name="Daum C."/>
            <person name="Ng V."/>
            <person name="Clum A."/>
            <person name="Steindorff A."/>
            <person name="Ohm R.A."/>
            <person name="Martin F."/>
            <person name="Silar P."/>
            <person name="Natvig D.O."/>
            <person name="Lalanne C."/>
            <person name="Gautier V."/>
            <person name="Ament-Velasquez S.L."/>
            <person name="Kruys A."/>
            <person name="Hutchinson M.I."/>
            <person name="Powell A.J."/>
            <person name="Barry K."/>
            <person name="Miller A.N."/>
            <person name="Grigoriev I.V."/>
            <person name="Debuchy R."/>
            <person name="Gladieux P."/>
            <person name="Hiltunen Thoren M."/>
            <person name="Johannesson H."/>
        </authorList>
    </citation>
    <scope>NUCLEOTIDE SEQUENCE</scope>
    <source>
        <strain evidence="3">CBS 892.96</strain>
    </source>
</reference>
<keyword evidence="2" id="KW-0472">Membrane</keyword>
<feature type="compositionally biased region" description="Polar residues" evidence="1">
    <location>
        <begin position="750"/>
        <end position="772"/>
    </location>
</feature>
<evidence type="ECO:0000256" key="1">
    <source>
        <dbReference type="SAM" id="MobiDB-lite"/>
    </source>
</evidence>
<feature type="region of interest" description="Disordered" evidence="1">
    <location>
        <begin position="749"/>
        <end position="811"/>
    </location>
</feature>
<feature type="transmembrane region" description="Helical" evidence="2">
    <location>
        <begin position="936"/>
        <end position="959"/>
    </location>
</feature>